<dbReference type="RefSeq" id="WP_004631075.1">
    <property type="nucleotide sequence ID" value="NZ_AORV01000078.1"/>
</dbReference>
<dbReference type="CDD" id="cd07381">
    <property type="entry name" value="MPP_CapA"/>
    <property type="match status" value="1"/>
</dbReference>
<evidence type="ECO:0000259" key="4">
    <source>
        <dbReference type="SMART" id="SM00854"/>
    </source>
</evidence>
<dbReference type="PANTHER" id="PTHR33393">
    <property type="entry name" value="POLYGLUTAMINE SYNTHESIS ACCESSORY PROTEIN RV0574C-RELATED"/>
    <property type="match status" value="1"/>
</dbReference>
<sequence length="491" mass="53130">MNTKIRLFKYTFIVLSIMCCIMLGSTLIINALGDINAFGVSSGRTVAEKQSDSTVTASTGTPAKASAVPAPTASTDTAAVTPDKTAIDTETSTTAPPPVQAPVKSPAVTEESQKQNSSTPPADNTQAPENESAPPPDDKPAQEPAPASVTISAVGDIMAHQSNLNNAYSPKTGTYDFTGFLEYVRPYLTEADLTIGNFETVTAGPKTGYTSYPSFNTPDAILPALAGAGFDILSTANNHCLDRGISGLTRTIQMINKNKMLNIGSSTNGKNKYVIKDINGIKLGILSYSGMYNGLDKKLSAAQKATYLSPINELQIQKDIKAAKADKADAVIVIVHWGTEYQRTPDNSQTALAKKMLSWGADIILGSHPHVIQKSEIVKVNGKDKFIIYSMGNFISGYRRVDKASRPNKIYTEDGIIVNLRLEKDASNGIVIKSVDYVPTWVDKYYVNNRPVFKIIPIPDENISGKYITDYNRPFIKQSYKNTMGIMAKMK</sequence>
<dbReference type="InterPro" id="IPR029052">
    <property type="entry name" value="Metallo-depent_PP-like"/>
</dbReference>
<evidence type="ECO:0000313" key="5">
    <source>
        <dbReference type="EMBL" id="EMS68981.1"/>
    </source>
</evidence>
<evidence type="ECO:0000256" key="2">
    <source>
        <dbReference type="SAM" id="MobiDB-lite"/>
    </source>
</evidence>
<keyword evidence="6" id="KW-1185">Reference proteome</keyword>
<dbReference type="SUPFAM" id="SSF56300">
    <property type="entry name" value="Metallo-dependent phosphatases"/>
    <property type="match status" value="1"/>
</dbReference>
<dbReference type="InterPro" id="IPR019079">
    <property type="entry name" value="Capsule_synth_CapA"/>
</dbReference>
<reference evidence="5 6" key="1">
    <citation type="journal article" date="2013" name="Genome Announc.">
        <title>Draft Genome Sequence of the Cellulolytic, Mesophilic, Anaerobic Bacterium Clostridium termitidis Strain CT1112 (DSM 5398).</title>
        <authorList>
            <person name="Lal S."/>
            <person name="Ramachandran U."/>
            <person name="Zhang X."/>
            <person name="Munir R."/>
            <person name="Sparling R."/>
            <person name="Levin D.B."/>
        </authorList>
    </citation>
    <scope>NUCLEOTIDE SEQUENCE [LARGE SCALE GENOMIC DNA]</scope>
    <source>
        <strain evidence="5 6">CT1112</strain>
    </source>
</reference>
<dbReference type="AlphaFoldDB" id="S0FGU0"/>
<feature type="region of interest" description="Disordered" evidence="2">
    <location>
        <begin position="48"/>
        <end position="148"/>
    </location>
</feature>
<evidence type="ECO:0000313" key="6">
    <source>
        <dbReference type="Proteomes" id="UP000014155"/>
    </source>
</evidence>
<feature type="domain" description="Capsule synthesis protein CapA" evidence="4">
    <location>
        <begin position="150"/>
        <end position="398"/>
    </location>
</feature>
<dbReference type="Pfam" id="PF09587">
    <property type="entry name" value="PGA_cap"/>
    <property type="match status" value="1"/>
</dbReference>
<comment type="caution">
    <text evidence="5">The sequence shown here is derived from an EMBL/GenBank/DDBJ whole genome shotgun (WGS) entry which is preliminary data.</text>
</comment>
<dbReference type="STRING" id="1195236.CTER_5443"/>
<feature type="compositionally biased region" description="Polar residues" evidence="2">
    <location>
        <begin position="114"/>
        <end position="129"/>
    </location>
</feature>
<dbReference type="InterPro" id="IPR052169">
    <property type="entry name" value="CW_Biosynth-Accessory"/>
</dbReference>
<evidence type="ECO:0000256" key="3">
    <source>
        <dbReference type="SAM" id="Phobius"/>
    </source>
</evidence>
<dbReference type="Gene3D" id="3.60.21.10">
    <property type="match status" value="1"/>
</dbReference>
<gene>
    <name evidence="5" type="ORF">CTER_5443</name>
</gene>
<proteinExistence type="inferred from homology"/>
<dbReference type="SMART" id="SM00854">
    <property type="entry name" value="PGA_cap"/>
    <property type="match status" value="1"/>
</dbReference>
<name>S0FGU0_RUMCE</name>
<keyword evidence="3" id="KW-0472">Membrane</keyword>
<keyword evidence="3" id="KW-1133">Transmembrane helix</keyword>
<protein>
    <submittedName>
        <fullName evidence="5">Bacterial capsule synthesis protein PGA_cap</fullName>
    </submittedName>
</protein>
<feature type="transmembrane region" description="Helical" evidence="3">
    <location>
        <begin position="12"/>
        <end position="32"/>
    </location>
</feature>
<dbReference type="eggNOG" id="COG2843">
    <property type="taxonomic scope" value="Bacteria"/>
</dbReference>
<dbReference type="PANTHER" id="PTHR33393:SF12">
    <property type="entry name" value="CAPSULE BIOSYNTHESIS PROTEIN CAPA"/>
    <property type="match status" value="1"/>
</dbReference>
<dbReference type="Proteomes" id="UP000014155">
    <property type="component" value="Unassembled WGS sequence"/>
</dbReference>
<feature type="compositionally biased region" description="Polar residues" evidence="2">
    <location>
        <begin position="52"/>
        <end position="61"/>
    </location>
</feature>
<dbReference type="EMBL" id="AORV01000078">
    <property type="protein sequence ID" value="EMS68981.1"/>
    <property type="molecule type" value="Genomic_DNA"/>
</dbReference>
<evidence type="ECO:0000256" key="1">
    <source>
        <dbReference type="ARBA" id="ARBA00005662"/>
    </source>
</evidence>
<accession>S0FGU0</accession>
<keyword evidence="3" id="KW-0812">Transmembrane</keyword>
<dbReference type="PATRIC" id="fig|1195236.3.peg.5584"/>
<comment type="similarity">
    <text evidence="1">Belongs to the CapA family.</text>
</comment>
<organism evidence="5 6">
    <name type="scientific">Ruminiclostridium cellobioparum subsp. termitidis CT1112</name>
    <dbReference type="NCBI Taxonomy" id="1195236"/>
    <lineage>
        <taxon>Bacteria</taxon>
        <taxon>Bacillati</taxon>
        <taxon>Bacillota</taxon>
        <taxon>Clostridia</taxon>
        <taxon>Eubacteriales</taxon>
        <taxon>Oscillospiraceae</taxon>
        <taxon>Ruminiclostridium</taxon>
    </lineage>
</organism>